<feature type="transmembrane region" description="Helical" evidence="1">
    <location>
        <begin position="86"/>
        <end position="119"/>
    </location>
</feature>
<sequence length="200" mass="20634">MSGDATNQDTIHQSTRKGLANSVLGTRNLMITAALAVVGSIIVVALSYISATMLLTPRGLFIACSFMGAWLIPYLLPAVVVRKPGAAIIAGLIMGIIAAFTTPSGPATIIGNVLGAAFVELPLAVLLYRVWTWWSFAISGCVFGCINGLLYLGMVQFTTSTGVSVGIVGVSIVSCLAGVAVCLFIGSLLARAGVGSARRR</sequence>
<protein>
    <submittedName>
        <fullName evidence="2">ABC-type cobalt transport system, permease component</fullName>
    </submittedName>
</protein>
<evidence type="ECO:0000256" key="1">
    <source>
        <dbReference type="SAM" id="Phobius"/>
    </source>
</evidence>
<dbReference type="Pfam" id="PF09819">
    <property type="entry name" value="ABC_cobalt"/>
    <property type="match status" value="1"/>
</dbReference>
<keyword evidence="3" id="KW-1185">Reference proteome</keyword>
<evidence type="ECO:0000313" key="2">
    <source>
        <dbReference type="EMBL" id="SPF68849.1"/>
    </source>
</evidence>
<dbReference type="EMBL" id="OMOH01000006">
    <property type="protein sequence ID" value="SPF68849.1"/>
    <property type="molecule type" value="Genomic_DNA"/>
</dbReference>
<accession>A0A375I501</accession>
<feature type="transmembrane region" description="Helical" evidence="1">
    <location>
        <begin position="60"/>
        <end position="80"/>
    </location>
</feature>
<dbReference type="Proteomes" id="UP000265962">
    <property type="component" value="Unassembled WGS sequence"/>
</dbReference>
<reference evidence="3" key="1">
    <citation type="submission" date="2018-02" db="EMBL/GenBank/DDBJ databases">
        <authorList>
            <person name="Hornung B."/>
        </authorList>
    </citation>
    <scope>NUCLEOTIDE SEQUENCE [LARGE SCALE GENOMIC DNA]</scope>
</reference>
<gene>
    <name evidence="2" type="ORF">PROPJV5_1830</name>
</gene>
<keyword evidence="1" id="KW-1133">Transmembrane helix</keyword>
<feature type="transmembrane region" description="Helical" evidence="1">
    <location>
        <begin position="131"/>
        <end position="153"/>
    </location>
</feature>
<proteinExistence type="predicted"/>
<organism evidence="2 3">
    <name type="scientific">Propionibacterium ruminifibrarum</name>
    <dbReference type="NCBI Taxonomy" id="1962131"/>
    <lineage>
        <taxon>Bacteria</taxon>
        <taxon>Bacillati</taxon>
        <taxon>Actinomycetota</taxon>
        <taxon>Actinomycetes</taxon>
        <taxon>Propionibacteriales</taxon>
        <taxon>Propionibacteriaceae</taxon>
        <taxon>Propionibacterium</taxon>
    </lineage>
</organism>
<feature type="transmembrane region" description="Helical" evidence="1">
    <location>
        <begin position="29"/>
        <end position="48"/>
    </location>
</feature>
<dbReference type="RefSeq" id="WP_239018445.1">
    <property type="nucleotide sequence ID" value="NZ_OMOH01000006.1"/>
</dbReference>
<dbReference type="InterPro" id="IPR017195">
    <property type="entry name" value="ABC_thiamin-permease_prd"/>
</dbReference>
<keyword evidence="1" id="KW-0472">Membrane</keyword>
<name>A0A375I501_9ACTN</name>
<feature type="transmembrane region" description="Helical" evidence="1">
    <location>
        <begin position="165"/>
        <end position="190"/>
    </location>
</feature>
<evidence type="ECO:0000313" key="3">
    <source>
        <dbReference type="Proteomes" id="UP000265962"/>
    </source>
</evidence>
<dbReference type="AlphaFoldDB" id="A0A375I501"/>
<keyword evidence="1" id="KW-0812">Transmembrane</keyword>